<name>A0A6G0ZEC9_APHCR</name>
<keyword evidence="3" id="KW-1185">Reference proteome</keyword>
<comment type="caution">
    <text evidence="2">The sequence shown here is derived from an EMBL/GenBank/DDBJ whole genome shotgun (WGS) entry which is preliminary data.</text>
</comment>
<evidence type="ECO:0000256" key="1">
    <source>
        <dbReference type="SAM" id="MobiDB-lite"/>
    </source>
</evidence>
<protein>
    <submittedName>
        <fullName evidence="2">MATH and LRR domain-containing protein PFE0570w-like isoform X2</fullName>
    </submittedName>
</protein>
<feature type="compositionally biased region" description="Basic and acidic residues" evidence="1">
    <location>
        <begin position="628"/>
        <end position="637"/>
    </location>
</feature>
<dbReference type="OrthoDB" id="6631176at2759"/>
<sequence>MDSNNLSLITNEITNEYDDGVVCFGPVTEDQINRYKRLPRRTVLPSDFELSQSVFESGEDKENDKSIVLDVSNENTTMCYDNSVNMTQSTNNFDEDKEEIGTFQLKQSISEDSNLRFSSPCSSKCIPNAKLIDTEVINRYIRMGSISSNESSLSENQNKSTFEDETISFTDPRESELIQNNYDYNETNSCEHLSVSSIIEQNPSINQQNVLDDSNNVCTLIHCSQEDDTDLSICSDVELGDVSEDSICADEYSITPGKQRLFDLRVTKQSLRAKTLKASAPFMDRIEETTTPVLPKVIDSPFILDDISNKHTETKNGLNGSSITELSHETSTELFNQTSNENVFEITKLIEETTGELLISNNLEDTNFLNECAGTKFDEEANNRSMNSNQSLNETVHIQSILNDTEPKIDDEKSMNTMSNMANPTYDVNDYNDEEYSVPMEVDIKSSNTSVVDTLVDEPNKLLTNDQNMSLNKSLNDIKQKFNDEKSMKTSSDMANLTCDVNDYNNEEYSVPMEVDIKSSNTSVVDTLVDEPNKLLTNNQNMSLNKSLNDTEQQFDDEKSVCIMPNVTVSQGISTSCVNDHYVEGNSINMNIADKVFNETMNSSRHSANNQSTDLNNTNHIESTINDPQHKFDDEKSMNTTSNTSNSTSDVNDNTNEEYSVPIEVDIKSSNTSVLDTIVDETMYTSKLPTNDQSMSLNKSLYDTKQQFDDEKSVCIMSNVTIPQGISTSCVNDHYDEGNSINMNITDKVFDETMYSNRLSANNQSINSNKSLNNTQQKCDDEKSLCIMTNVTVSQGISTSRVNDHYVEGNSLNTSREDKIFDETVYANRLSANNQSTDLNNTNHIEITINGPEHKFNDEKSMNTTSNMANSALDVNDYNDEEYSVPIEVDIKSSNTSIVDTIVDEITHTSKLPTNDQSMSLNKSLNDTKQKFDDEKSINTSSNINNPTPDDNDYNDVEFTVSMGVNINSSNTSVVDTKIDETMYTNRLSAKNMQSMDLNKSLNRTNCIESILNDTEHKFDNDEEYSVPMEVDIKSSNTSIVDTLVDEPSILPINDQSTNLNESLNDTKHQFDDEKSICIMSNVTISQAMSTSDVNDHYDEGNSINMNIADKVFDETIYTNRLSANSKSMDLNKSLNQTKHIESILNNTEHKFDDKKSMDSMSNMVNPTPDVNDFKDEECSVPMEVGIKSSDTSVMDTKIDETICTSTLPTNNSGVDFKESLNDTICTSNDSEHRLIKNIQNTNVPAIHLEEKLHSSKLNKSMLKNTTISDSCFVESNEVNITCNTTLEDPSCMMRQYLDFEQAVNEICEDITSASCPSRKLNLPKASYDDETLERLIEQTLTSDTFDSTKINENVSSYNGSNLSVIIENTSLETSSNNLEQNEDILNPNTDLPIISESESIVNEIENNEVLNTSAVENTVESTVAPKSEMGILNEKDIHMKIKANESISMNCTITDSGLVENINETKNNEGSVIHDDLSERDKQFDSITTKQLLVPENNEKMHSNQINSTDIPNSAAFKLIPETEKTDKNFFDQDDIFNNDNQPDSLDFTKSNNTSLEEFTNLEQMFNFGDNQKEKQVEYKTPKTQKLLDFSIVQQTPTFDNQAKKQKLLNFSIVDQTPLKSAQTYPNENIINSDSLINFSSIDQMWNSEIAPKDEINYRDLQNSSSNNLSTISSPDVELLADESIKINTSQFSNSSFNQTITDSNLNLSPYSCTSNKTQNNIIELNNVEPLVLVNKQSLVDSLSNSLNQTIKQDESEQKKIFNKHYMLEESTKEVKLLSSITLNKSIDSDEVTEDSNHKLCTNSNKDAIVDFSIIDQGLLENVDLKNNTAVMSVDSDRNLSNLIEMSLVSIPVNKSDEKPVVLSENPIEVKTSDNGSKTSINSSSNEINSTTLQFEESPFLHNNTELLTDIQMNDESLLTETPEKSSIIDSFHSIELDHVQEDNKRKIDTIQEYDNSEKKMKVETETLKTPMSMLYKIKNMFRSSEKQLSCVNNTKENNLKSGKCYQKLNFGKFEENNDNFTKPTSLKKSEIPTKSKIPCKVTDRSSKNDEFNNSSLSSLNDSIKQKKTIPKFSGVPVLSDVSNSSNRKCTESRIPSKFQK</sequence>
<feature type="compositionally biased region" description="Low complexity" evidence="1">
    <location>
        <begin position="938"/>
        <end position="949"/>
    </location>
</feature>
<feature type="non-terminal residue" evidence="2">
    <location>
        <position position="2102"/>
    </location>
</feature>
<dbReference type="EMBL" id="VUJU01000608">
    <property type="protein sequence ID" value="KAF0769353.1"/>
    <property type="molecule type" value="Genomic_DNA"/>
</dbReference>
<proteinExistence type="predicted"/>
<evidence type="ECO:0000313" key="3">
    <source>
        <dbReference type="Proteomes" id="UP000478052"/>
    </source>
</evidence>
<feature type="compositionally biased region" description="Low complexity" evidence="1">
    <location>
        <begin position="2054"/>
        <end position="2064"/>
    </location>
</feature>
<feature type="compositionally biased region" description="Low complexity" evidence="1">
    <location>
        <begin position="638"/>
        <end position="654"/>
    </location>
</feature>
<feature type="region of interest" description="Disordered" evidence="1">
    <location>
        <begin position="933"/>
        <end position="953"/>
    </location>
</feature>
<organism evidence="2 3">
    <name type="scientific">Aphis craccivora</name>
    <name type="common">Cowpea aphid</name>
    <dbReference type="NCBI Taxonomy" id="307492"/>
    <lineage>
        <taxon>Eukaryota</taxon>
        <taxon>Metazoa</taxon>
        <taxon>Ecdysozoa</taxon>
        <taxon>Arthropoda</taxon>
        <taxon>Hexapoda</taxon>
        <taxon>Insecta</taxon>
        <taxon>Pterygota</taxon>
        <taxon>Neoptera</taxon>
        <taxon>Paraneoptera</taxon>
        <taxon>Hemiptera</taxon>
        <taxon>Sternorrhyncha</taxon>
        <taxon>Aphidomorpha</taxon>
        <taxon>Aphidoidea</taxon>
        <taxon>Aphididae</taxon>
        <taxon>Aphidini</taxon>
        <taxon>Aphis</taxon>
        <taxon>Aphis</taxon>
    </lineage>
</organism>
<feature type="compositionally biased region" description="Polar residues" evidence="1">
    <location>
        <begin position="602"/>
        <end position="627"/>
    </location>
</feature>
<gene>
    <name evidence="2" type="ORF">FWK35_00005300</name>
</gene>
<accession>A0A6G0ZEC9</accession>
<reference evidence="2 3" key="1">
    <citation type="submission" date="2019-08" db="EMBL/GenBank/DDBJ databases">
        <title>Whole genome of Aphis craccivora.</title>
        <authorList>
            <person name="Voronova N.V."/>
            <person name="Shulinski R.S."/>
            <person name="Bandarenka Y.V."/>
            <person name="Zhorov D.G."/>
            <person name="Warner D."/>
        </authorList>
    </citation>
    <scope>NUCLEOTIDE SEQUENCE [LARGE SCALE GENOMIC DNA]</scope>
    <source>
        <strain evidence="2">180601</strain>
        <tissue evidence="2">Whole Body</tissue>
    </source>
</reference>
<evidence type="ECO:0000313" key="2">
    <source>
        <dbReference type="EMBL" id="KAF0769353.1"/>
    </source>
</evidence>
<feature type="region of interest" description="Disordered" evidence="1">
    <location>
        <begin position="2021"/>
        <end position="2102"/>
    </location>
</feature>
<feature type="compositionally biased region" description="Basic and acidic residues" evidence="1">
    <location>
        <begin position="2043"/>
        <end position="2052"/>
    </location>
</feature>
<dbReference type="Proteomes" id="UP000478052">
    <property type="component" value="Unassembled WGS sequence"/>
</dbReference>
<feature type="region of interest" description="Disordered" evidence="1">
    <location>
        <begin position="602"/>
        <end position="655"/>
    </location>
</feature>